<dbReference type="InterPro" id="IPR003680">
    <property type="entry name" value="Flavodoxin_fold"/>
</dbReference>
<dbReference type="EMBL" id="JBHUMM010000044">
    <property type="protein sequence ID" value="MFD2673509.1"/>
    <property type="molecule type" value="Genomic_DNA"/>
</dbReference>
<dbReference type="InterPro" id="IPR029039">
    <property type="entry name" value="Flavoprotein-like_sf"/>
</dbReference>
<dbReference type="EC" id="1.6.99.-" evidence="4"/>
<protein>
    <submittedName>
        <fullName evidence="4">NAD(P)H-dependent oxidoreductase</fullName>
        <ecNumber evidence="4">1.-.-.-</ecNumber>
        <ecNumber evidence="4">1.6.99.-</ecNumber>
    </submittedName>
</protein>
<dbReference type="Pfam" id="PF02525">
    <property type="entry name" value="Flavodoxin_2"/>
    <property type="match status" value="1"/>
</dbReference>
<evidence type="ECO:0000313" key="5">
    <source>
        <dbReference type="Proteomes" id="UP001597497"/>
    </source>
</evidence>
<dbReference type="EC" id="1.-.-.-" evidence="4"/>
<dbReference type="Proteomes" id="UP001597497">
    <property type="component" value="Unassembled WGS sequence"/>
</dbReference>
<keyword evidence="5" id="KW-1185">Reference proteome</keyword>
<evidence type="ECO:0000313" key="4">
    <source>
        <dbReference type="EMBL" id="MFD2673509.1"/>
    </source>
</evidence>
<accession>A0ABW5RG39</accession>
<gene>
    <name evidence="4" type="ORF">ACFSUC_18325</name>
</gene>
<dbReference type="PANTHER" id="PTHR10204">
    <property type="entry name" value="NAD P H OXIDOREDUCTASE-RELATED"/>
    <property type="match status" value="1"/>
</dbReference>
<dbReference type="InterPro" id="IPR051545">
    <property type="entry name" value="NAD(P)H_dehydrogenase_qn"/>
</dbReference>
<comment type="similarity">
    <text evidence="1">Belongs to the NAD(P)H dehydrogenase (quinone) family.</text>
</comment>
<proteinExistence type="inferred from homology"/>
<evidence type="ECO:0000256" key="2">
    <source>
        <dbReference type="ARBA" id="ARBA00023002"/>
    </source>
</evidence>
<reference evidence="5" key="1">
    <citation type="journal article" date="2019" name="Int. J. Syst. Evol. Microbiol.">
        <title>The Global Catalogue of Microorganisms (GCM) 10K type strain sequencing project: providing services to taxonomists for standard genome sequencing and annotation.</title>
        <authorList>
            <consortium name="The Broad Institute Genomics Platform"/>
            <consortium name="The Broad Institute Genome Sequencing Center for Infectious Disease"/>
            <person name="Wu L."/>
            <person name="Ma J."/>
        </authorList>
    </citation>
    <scope>NUCLEOTIDE SEQUENCE [LARGE SCALE GENOMIC DNA]</scope>
    <source>
        <strain evidence="5">KCTC 33676</strain>
    </source>
</reference>
<dbReference type="PANTHER" id="PTHR10204:SF34">
    <property type="entry name" value="NAD(P)H DEHYDROGENASE [QUINONE] 1 ISOFORM 1"/>
    <property type="match status" value="1"/>
</dbReference>
<dbReference type="GO" id="GO:0016491">
    <property type="term" value="F:oxidoreductase activity"/>
    <property type="evidence" value="ECO:0007669"/>
    <property type="project" value="UniProtKB-KW"/>
</dbReference>
<feature type="domain" description="Flavodoxin-like fold" evidence="3">
    <location>
        <begin position="1"/>
        <end position="185"/>
    </location>
</feature>
<evidence type="ECO:0000256" key="1">
    <source>
        <dbReference type="ARBA" id="ARBA00006252"/>
    </source>
</evidence>
<dbReference type="Gene3D" id="3.40.50.360">
    <property type="match status" value="1"/>
</dbReference>
<organism evidence="4 5">
    <name type="scientific">Marinicrinis sediminis</name>
    <dbReference type="NCBI Taxonomy" id="1652465"/>
    <lineage>
        <taxon>Bacteria</taxon>
        <taxon>Bacillati</taxon>
        <taxon>Bacillota</taxon>
        <taxon>Bacilli</taxon>
        <taxon>Bacillales</taxon>
        <taxon>Paenibacillaceae</taxon>
    </lineage>
</organism>
<sequence>MNTLILYAHPNPQSFNAAIKHTLQHSLQEQGSEVRIRDLYEMRFNPILSVDDFNEYAQKSLPADVKEEQEHIAWAEQLILLYPTWWISMPAILKGYVDRVFTNGFAFRYTESGAEGLLTGKKALVFQTCGQPEQVLQQYGLIEPLRISIDTGILGFCGIETLAHEIFYEVPTITDDDRKQMLDKVKGIIQAQQSTVH</sequence>
<evidence type="ECO:0000259" key="3">
    <source>
        <dbReference type="Pfam" id="PF02525"/>
    </source>
</evidence>
<name>A0ABW5RG39_9BACL</name>
<dbReference type="SUPFAM" id="SSF52218">
    <property type="entry name" value="Flavoproteins"/>
    <property type="match status" value="1"/>
</dbReference>
<comment type="caution">
    <text evidence="4">The sequence shown here is derived from an EMBL/GenBank/DDBJ whole genome shotgun (WGS) entry which is preliminary data.</text>
</comment>
<keyword evidence="2 4" id="KW-0560">Oxidoreductase</keyword>
<dbReference type="RefSeq" id="WP_379931094.1">
    <property type="nucleotide sequence ID" value="NZ_JBHUMM010000044.1"/>
</dbReference>